<feature type="region of interest" description="Disordered" evidence="1">
    <location>
        <begin position="294"/>
        <end position="322"/>
    </location>
</feature>
<organism evidence="4 5">
    <name type="scientific">Lentinus brumalis</name>
    <dbReference type="NCBI Taxonomy" id="2498619"/>
    <lineage>
        <taxon>Eukaryota</taxon>
        <taxon>Fungi</taxon>
        <taxon>Dikarya</taxon>
        <taxon>Basidiomycota</taxon>
        <taxon>Agaricomycotina</taxon>
        <taxon>Agaricomycetes</taxon>
        <taxon>Polyporales</taxon>
        <taxon>Polyporaceae</taxon>
        <taxon>Lentinus</taxon>
    </lineage>
</organism>
<keyword evidence="2" id="KW-0812">Transmembrane</keyword>
<dbReference type="EMBL" id="KZ857395">
    <property type="protein sequence ID" value="RDX51242.1"/>
    <property type="molecule type" value="Genomic_DNA"/>
</dbReference>
<feature type="domain" description="DUF6533" evidence="3">
    <location>
        <begin position="21"/>
        <end position="66"/>
    </location>
</feature>
<feature type="transmembrane region" description="Helical" evidence="2">
    <location>
        <begin position="17"/>
        <end position="35"/>
    </location>
</feature>
<feature type="transmembrane region" description="Helical" evidence="2">
    <location>
        <begin position="145"/>
        <end position="167"/>
    </location>
</feature>
<keyword evidence="2" id="KW-1133">Transmembrane helix</keyword>
<name>A0A371DFH0_9APHY</name>
<keyword evidence="5" id="KW-1185">Reference proteome</keyword>
<evidence type="ECO:0000256" key="2">
    <source>
        <dbReference type="SAM" id="Phobius"/>
    </source>
</evidence>
<feature type="transmembrane region" description="Helical" evidence="2">
    <location>
        <begin position="55"/>
        <end position="73"/>
    </location>
</feature>
<evidence type="ECO:0000313" key="5">
    <source>
        <dbReference type="Proteomes" id="UP000256964"/>
    </source>
</evidence>
<proteinExistence type="predicted"/>
<evidence type="ECO:0000256" key="1">
    <source>
        <dbReference type="SAM" id="MobiDB-lite"/>
    </source>
</evidence>
<dbReference type="Pfam" id="PF20151">
    <property type="entry name" value="DUF6533"/>
    <property type="match status" value="1"/>
</dbReference>
<dbReference type="InterPro" id="IPR045340">
    <property type="entry name" value="DUF6533"/>
</dbReference>
<accession>A0A371DFH0</accession>
<feature type="transmembrane region" description="Helical" evidence="2">
    <location>
        <begin position="93"/>
        <end position="112"/>
    </location>
</feature>
<keyword evidence="2" id="KW-0472">Membrane</keyword>
<dbReference type="AlphaFoldDB" id="A0A371DFH0"/>
<evidence type="ECO:0000259" key="3">
    <source>
        <dbReference type="Pfam" id="PF20151"/>
    </source>
</evidence>
<sequence length="322" mass="35236">MSAHAPYTDMQLAIRRYNYSCSIAAAVLLIYDYLITFDREVELFWANPKKTAAPLLFYATRYLGLLSVILTRVKATPRLSLEVCVTLVKVGSVVEWLQAVPVGVFAGLRFFALSKGNWTISLIVFGLSSQRLRRHRQNHVAEGDYVVTIVTNAAIVFANVIIIAVTWKTLGARSIRRLLSRDMHRGFTAILLWNGTIYFIALSLLAIIHVIFTMTSIFYGGVGSALSLLGPPLTSILVWRFMIALQATNQSNIKIGSDDPLHLATDAGGSLSFARAIGSIGAIVTSESLELQDENDCASVDPEKPLDMGGEFLDDETGGHAP</sequence>
<reference evidence="4 5" key="1">
    <citation type="journal article" date="2018" name="Biotechnol. Biofuels">
        <title>Integrative visual omics of the white-rot fungus Polyporus brumalis exposes the biotechnological potential of its oxidative enzymes for delignifying raw plant biomass.</title>
        <authorList>
            <person name="Miyauchi S."/>
            <person name="Rancon A."/>
            <person name="Drula E."/>
            <person name="Hage H."/>
            <person name="Chaduli D."/>
            <person name="Favel A."/>
            <person name="Grisel S."/>
            <person name="Henrissat B."/>
            <person name="Herpoel-Gimbert I."/>
            <person name="Ruiz-Duenas F.J."/>
            <person name="Chevret D."/>
            <person name="Hainaut M."/>
            <person name="Lin J."/>
            <person name="Wang M."/>
            <person name="Pangilinan J."/>
            <person name="Lipzen A."/>
            <person name="Lesage-Meessen L."/>
            <person name="Navarro D."/>
            <person name="Riley R."/>
            <person name="Grigoriev I.V."/>
            <person name="Zhou S."/>
            <person name="Raouche S."/>
            <person name="Rosso M.N."/>
        </authorList>
    </citation>
    <scope>NUCLEOTIDE SEQUENCE [LARGE SCALE GENOMIC DNA]</scope>
    <source>
        <strain evidence="4 5">BRFM 1820</strain>
    </source>
</reference>
<evidence type="ECO:0000313" key="4">
    <source>
        <dbReference type="EMBL" id="RDX51242.1"/>
    </source>
</evidence>
<dbReference type="Proteomes" id="UP000256964">
    <property type="component" value="Unassembled WGS sequence"/>
</dbReference>
<dbReference type="OrthoDB" id="2753378at2759"/>
<feature type="transmembrane region" description="Helical" evidence="2">
    <location>
        <begin position="187"/>
        <end position="211"/>
    </location>
</feature>
<gene>
    <name evidence="4" type="ORF">OH76DRAFT_319312</name>
</gene>
<feature type="transmembrane region" description="Helical" evidence="2">
    <location>
        <begin position="217"/>
        <end position="239"/>
    </location>
</feature>
<protein>
    <recommendedName>
        <fullName evidence="3">DUF6533 domain-containing protein</fullName>
    </recommendedName>
</protein>